<evidence type="ECO:0000259" key="3">
    <source>
        <dbReference type="PROSITE" id="PS50937"/>
    </source>
</evidence>
<keyword evidence="5" id="KW-1185">Reference proteome</keyword>
<keyword evidence="1" id="KW-0238">DNA-binding</keyword>
<dbReference type="Proteomes" id="UP001303946">
    <property type="component" value="Chromosome"/>
</dbReference>
<evidence type="ECO:0000256" key="1">
    <source>
        <dbReference type="ARBA" id="ARBA00023125"/>
    </source>
</evidence>
<dbReference type="RefSeq" id="WP_316701578.1">
    <property type="nucleotide sequence ID" value="NZ_CP136336.1"/>
</dbReference>
<sequence>MPRKPGTIKIGELSRRTLRSVHTIRWYETQGLMPGVQRDPAGRRLYQEEHVAWLDLMERLRLTGMTIGEMRRYATLVKQGKATIADRHALFAAHRERVLATIEDWKLGLQLLDRKLDYYGEWLASGKRPVVGPYEVTPPPTRPRTPSARPAAARPKARRP</sequence>
<accession>A0ABZ0CUT1</accession>
<dbReference type="InterPro" id="IPR009061">
    <property type="entry name" value="DNA-bd_dom_put_sf"/>
</dbReference>
<dbReference type="EMBL" id="CP136336">
    <property type="protein sequence ID" value="WOB08737.1"/>
    <property type="molecule type" value="Genomic_DNA"/>
</dbReference>
<dbReference type="SUPFAM" id="SSF46955">
    <property type="entry name" value="Putative DNA-binding domain"/>
    <property type="match status" value="1"/>
</dbReference>
<reference evidence="4 5" key="1">
    <citation type="submission" date="2023-10" db="EMBL/GenBank/DDBJ databases">
        <title>Bacteria for the degradation of biodegradable plastic PBAT(Polybutylene adipate terephthalate).</title>
        <authorList>
            <person name="Weon H.-Y."/>
            <person name="Yeon J."/>
        </authorList>
    </citation>
    <scope>NUCLEOTIDE SEQUENCE [LARGE SCALE GENOMIC DNA]</scope>
    <source>
        <strain evidence="4 5">SBD 7-3</strain>
    </source>
</reference>
<evidence type="ECO:0000313" key="4">
    <source>
        <dbReference type="EMBL" id="WOB08737.1"/>
    </source>
</evidence>
<dbReference type="PROSITE" id="PS50937">
    <property type="entry name" value="HTH_MERR_2"/>
    <property type="match status" value="1"/>
</dbReference>
<feature type="compositionally biased region" description="Low complexity" evidence="2">
    <location>
        <begin position="144"/>
        <end position="154"/>
    </location>
</feature>
<feature type="region of interest" description="Disordered" evidence="2">
    <location>
        <begin position="129"/>
        <end position="160"/>
    </location>
</feature>
<evidence type="ECO:0000256" key="2">
    <source>
        <dbReference type="SAM" id="MobiDB-lite"/>
    </source>
</evidence>
<dbReference type="PANTHER" id="PTHR30204:SF98">
    <property type="entry name" value="HTH-TYPE TRANSCRIPTIONAL REGULATOR ADHR"/>
    <property type="match status" value="1"/>
</dbReference>
<evidence type="ECO:0000313" key="5">
    <source>
        <dbReference type="Proteomes" id="UP001303946"/>
    </source>
</evidence>
<dbReference type="InterPro" id="IPR047057">
    <property type="entry name" value="MerR_fam"/>
</dbReference>
<dbReference type="PANTHER" id="PTHR30204">
    <property type="entry name" value="REDOX-CYCLING DRUG-SENSING TRANSCRIPTIONAL ACTIVATOR SOXR"/>
    <property type="match status" value="1"/>
</dbReference>
<organism evidence="4 5">
    <name type="scientific">Piscinibacter gummiphilus</name>
    <dbReference type="NCBI Taxonomy" id="946333"/>
    <lineage>
        <taxon>Bacteria</taxon>
        <taxon>Pseudomonadati</taxon>
        <taxon>Pseudomonadota</taxon>
        <taxon>Betaproteobacteria</taxon>
        <taxon>Burkholderiales</taxon>
        <taxon>Sphaerotilaceae</taxon>
        <taxon>Piscinibacter</taxon>
    </lineage>
</organism>
<dbReference type="Gene3D" id="1.10.1660.10">
    <property type="match status" value="1"/>
</dbReference>
<protein>
    <submittedName>
        <fullName evidence="4">MerR family transcriptional regulator</fullName>
    </submittedName>
</protein>
<dbReference type="Pfam" id="PF13411">
    <property type="entry name" value="MerR_1"/>
    <property type="match status" value="1"/>
</dbReference>
<dbReference type="InterPro" id="IPR000551">
    <property type="entry name" value="MerR-type_HTH_dom"/>
</dbReference>
<proteinExistence type="predicted"/>
<feature type="domain" description="HTH merR-type" evidence="3">
    <location>
        <begin position="7"/>
        <end position="76"/>
    </location>
</feature>
<dbReference type="SMART" id="SM00422">
    <property type="entry name" value="HTH_MERR"/>
    <property type="match status" value="1"/>
</dbReference>
<gene>
    <name evidence="4" type="ORF">RXV79_01465</name>
</gene>
<name>A0ABZ0CUT1_9BURK</name>
<dbReference type="CDD" id="cd01109">
    <property type="entry name" value="HTH_YyaN"/>
    <property type="match status" value="1"/>
</dbReference>